<comment type="caution">
    <text evidence="4">The sequence shown here is derived from an EMBL/GenBank/DDBJ whole genome shotgun (WGS) entry which is preliminary data.</text>
</comment>
<evidence type="ECO:0000259" key="3">
    <source>
        <dbReference type="Pfam" id="PF13399"/>
    </source>
</evidence>
<keyword evidence="2" id="KW-0472">Membrane</keyword>
<organism evidence="4 5">
    <name type="scientific">Brachybacterium equifaecis</name>
    <dbReference type="NCBI Taxonomy" id="2910770"/>
    <lineage>
        <taxon>Bacteria</taxon>
        <taxon>Bacillati</taxon>
        <taxon>Actinomycetota</taxon>
        <taxon>Actinomycetes</taxon>
        <taxon>Micrococcales</taxon>
        <taxon>Dermabacteraceae</taxon>
        <taxon>Brachybacterium</taxon>
    </lineage>
</organism>
<feature type="region of interest" description="Disordered" evidence="1">
    <location>
        <begin position="65"/>
        <end position="96"/>
    </location>
</feature>
<protein>
    <submittedName>
        <fullName evidence="4">LytR C-terminal domain-containing protein</fullName>
    </submittedName>
</protein>
<dbReference type="RefSeq" id="WP_249737136.1">
    <property type="nucleotide sequence ID" value="NZ_JAKNCJ010000002.1"/>
</dbReference>
<evidence type="ECO:0000256" key="2">
    <source>
        <dbReference type="SAM" id="Phobius"/>
    </source>
</evidence>
<dbReference type="Pfam" id="PF13399">
    <property type="entry name" value="LytR_C"/>
    <property type="match status" value="1"/>
</dbReference>
<name>A0ABT0R2A6_9MICO</name>
<dbReference type="Gene3D" id="3.30.70.2390">
    <property type="match status" value="1"/>
</dbReference>
<dbReference type="InterPro" id="IPR027381">
    <property type="entry name" value="LytR/CpsA/Psr_C"/>
</dbReference>
<keyword evidence="5" id="KW-1185">Reference proteome</keyword>
<proteinExistence type="predicted"/>
<reference evidence="4" key="1">
    <citation type="submission" date="2022-02" db="EMBL/GenBank/DDBJ databases">
        <authorList>
            <person name="Lee M."/>
            <person name="Kim S.-J."/>
            <person name="Jung M.-Y."/>
        </authorList>
    </citation>
    <scope>NUCLEOTIDE SEQUENCE</scope>
    <source>
        <strain evidence="4">JHP9</strain>
    </source>
</reference>
<sequence length="191" mass="19601">MADSSYPYPPDQFDEEAARSAYHGAHRAEESFWRQNLVYLVIIGVALLLLLGLLFAIGGLGGKDDQRAADPTTSAAQPSDAGGASDGSAAASPAASPAAVADQSTAVTVINAAGINGMAGAWRSELQGAGWTSVSIETSDARQQESVVFYRDEADAATAQALADHVGAGQARQSDEYSAPVTFVAVTEPQG</sequence>
<dbReference type="Proteomes" id="UP001203761">
    <property type="component" value="Unassembled WGS sequence"/>
</dbReference>
<feature type="transmembrane region" description="Helical" evidence="2">
    <location>
        <begin position="37"/>
        <end position="57"/>
    </location>
</feature>
<feature type="domain" description="LytR/CpsA/Psr regulator C-terminal" evidence="3">
    <location>
        <begin position="105"/>
        <end position="184"/>
    </location>
</feature>
<evidence type="ECO:0000313" key="4">
    <source>
        <dbReference type="EMBL" id="MCL6423040.1"/>
    </source>
</evidence>
<evidence type="ECO:0000256" key="1">
    <source>
        <dbReference type="SAM" id="MobiDB-lite"/>
    </source>
</evidence>
<accession>A0ABT0R2A6</accession>
<gene>
    <name evidence="4" type="ORF">Bequi_06495</name>
</gene>
<feature type="compositionally biased region" description="Low complexity" evidence="1">
    <location>
        <begin position="74"/>
        <end position="96"/>
    </location>
</feature>
<keyword evidence="2" id="KW-0812">Transmembrane</keyword>
<evidence type="ECO:0000313" key="5">
    <source>
        <dbReference type="Proteomes" id="UP001203761"/>
    </source>
</evidence>
<keyword evidence="2" id="KW-1133">Transmembrane helix</keyword>
<dbReference type="EMBL" id="JAKNCJ010000002">
    <property type="protein sequence ID" value="MCL6423040.1"/>
    <property type="molecule type" value="Genomic_DNA"/>
</dbReference>